<evidence type="ECO:0000313" key="3">
    <source>
        <dbReference type="Proteomes" id="UP001050691"/>
    </source>
</evidence>
<keyword evidence="3" id="KW-1185">Reference proteome</keyword>
<proteinExistence type="predicted"/>
<sequence length="139" mass="15358">MLATVPCRMNRQAGDPRDRIRTARFNLPAPGFMTFTDPFPPIDNAMGLAKYISQMMLETAEAVLNLAFPAFEMNPDGTRPTFTRAQKVWARHLDGLEFFVPELSLILSLILVYLSGLSTGVPPHSKFTAGGPQKSVFCP</sequence>
<organism evidence="2 3">
    <name type="scientific">Clathrus columnatus</name>
    <dbReference type="NCBI Taxonomy" id="1419009"/>
    <lineage>
        <taxon>Eukaryota</taxon>
        <taxon>Fungi</taxon>
        <taxon>Dikarya</taxon>
        <taxon>Basidiomycota</taxon>
        <taxon>Agaricomycotina</taxon>
        <taxon>Agaricomycetes</taxon>
        <taxon>Phallomycetidae</taxon>
        <taxon>Phallales</taxon>
        <taxon>Clathraceae</taxon>
        <taxon>Clathrus</taxon>
    </lineage>
</organism>
<keyword evidence="1" id="KW-0472">Membrane</keyword>
<name>A0AAV5ALD5_9AGAM</name>
<accession>A0AAV5ALD5</accession>
<dbReference type="AlphaFoldDB" id="A0AAV5ALD5"/>
<evidence type="ECO:0000256" key="1">
    <source>
        <dbReference type="SAM" id="Phobius"/>
    </source>
</evidence>
<feature type="transmembrane region" description="Helical" evidence="1">
    <location>
        <begin position="96"/>
        <end position="116"/>
    </location>
</feature>
<keyword evidence="1" id="KW-0812">Transmembrane</keyword>
<comment type="caution">
    <text evidence="2">The sequence shown here is derived from an EMBL/GenBank/DDBJ whole genome shotgun (WGS) entry which is preliminary data.</text>
</comment>
<reference evidence="2" key="1">
    <citation type="submission" date="2021-10" db="EMBL/GenBank/DDBJ databases">
        <title>De novo Genome Assembly of Clathrus columnatus (Basidiomycota, Fungi) Using Illumina and Nanopore Sequence Data.</title>
        <authorList>
            <person name="Ogiso-Tanaka E."/>
            <person name="Itagaki H."/>
            <person name="Hosoya T."/>
            <person name="Hosaka K."/>
        </authorList>
    </citation>
    <scope>NUCLEOTIDE SEQUENCE</scope>
    <source>
        <strain evidence="2">MO-923</strain>
    </source>
</reference>
<dbReference type="EMBL" id="BPWL01000010">
    <property type="protein sequence ID" value="GJJ14487.1"/>
    <property type="molecule type" value="Genomic_DNA"/>
</dbReference>
<dbReference type="Proteomes" id="UP001050691">
    <property type="component" value="Unassembled WGS sequence"/>
</dbReference>
<protein>
    <submittedName>
        <fullName evidence="2">Uncharacterized protein</fullName>
    </submittedName>
</protein>
<keyword evidence="1" id="KW-1133">Transmembrane helix</keyword>
<gene>
    <name evidence="2" type="ORF">Clacol_008751</name>
</gene>
<evidence type="ECO:0000313" key="2">
    <source>
        <dbReference type="EMBL" id="GJJ14487.1"/>
    </source>
</evidence>